<keyword evidence="3" id="KW-0808">Transferase</keyword>
<feature type="compositionally biased region" description="Low complexity" evidence="6">
    <location>
        <begin position="10"/>
        <end position="22"/>
    </location>
</feature>
<dbReference type="Gene3D" id="1.10.600.10">
    <property type="entry name" value="Farnesyl Diphosphate Synthase"/>
    <property type="match status" value="1"/>
</dbReference>
<evidence type="ECO:0008006" key="9">
    <source>
        <dbReference type="Google" id="ProtNLM"/>
    </source>
</evidence>
<dbReference type="EMBL" id="BAABRO010000010">
    <property type="protein sequence ID" value="GAA5508680.1"/>
    <property type="molecule type" value="Genomic_DNA"/>
</dbReference>
<comment type="caution">
    <text evidence="7">The sequence shown here is derived from an EMBL/GenBank/DDBJ whole genome shotgun (WGS) entry which is preliminary data.</text>
</comment>
<dbReference type="InterPro" id="IPR008949">
    <property type="entry name" value="Isoprenoid_synthase_dom_sf"/>
</dbReference>
<evidence type="ECO:0000256" key="6">
    <source>
        <dbReference type="SAM" id="MobiDB-lite"/>
    </source>
</evidence>
<comment type="cofactor">
    <cofactor evidence="1">
        <name>Mg(2+)</name>
        <dbReference type="ChEBI" id="CHEBI:18420"/>
    </cofactor>
</comment>
<dbReference type="InterPro" id="IPR000092">
    <property type="entry name" value="Polyprenyl_synt"/>
</dbReference>
<gene>
    <name evidence="7" type="ORF">Rcae01_04147</name>
</gene>
<dbReference type="Pfam" id="PF00348">
    <property type="entry name" value="polyprenyl_synt"/>
    <property type="match status" value="1"/>
</dbReference>
<dbReference type="PANTHER" id="PTHR12001">
    <property type="entry name" value="GERANYLGERANYL PYROPHOSPHATE SYNTHASE"/>
    <property type="match status" value="1"/>
</dbReference>
<keyword evidence="4" id="KW-0479">Metal-binding</keyword>
<dbReference type="InterPro" id="IPR002829">
    <property type="entry name" value="DUF116"/>
</dbReference>
<reference evidence="7 8" key="1">
    <citation type="submission" date="2024-02" db="EMBL/GenBank/DDBJ databases">
        <title>Rhodopirellula caenicola NBRC 110016.</title>
        <authorList>
            <person name="Ichikawa N."/>
            <person name="Katano-Makiyama Y."/>
            <person name="Hidaka K."/>
        </authorList>
    </citation>
    <scope>NUCLEOTIDE SEQUENCE [LARGE SCALE GENOMIC DNA]</scope>
    <source>
        <strain evidence="7 8">NBRC 110016</strain>
    </source>
</reference>
<dbReference type="RefSeq" id="WP_345685449.1">
    <property type="nucleotide sequence ID" value="NZ_BAABRO010000010.1"/>
</dbReference>
<feature type="region of interest" description="Disordered" evidence="6">
    <location>
        <begin position="1"/>
        <end position="56"/>
    </location>
</feature>
<keyword evidence="8" id="KW-1185">Reference proteome</keyword>
<dbReference type="Proteomes" id="UP001416858">
    <property type="component" value="Unassembled WGS sequence"/>
</dbReference>
<protein>
    <recommendedName>
        <fullName evidence="9">All-trans-nonaprenyl-diphosphate synthase (Geranyl-diphosphate specific)</fullName>
    </recommendedName>
</protein>
<evidence type="ECO:0000256" key="3">
    <source>
        <dbReference type="ARBA" id="ARBA00022679"/>
    </source>
</evidence>
<dbReference type="SFLD" id="SFLDS00005">
    <property type="entry name" value="Isoprenoid_Synthase_Type_I"/>
    <property type="match status" value="1"/>
</dbReference>
<dbReference type="Pfam" id="PF01976">
    <property type="entry name" value="DUF116"/>
    <property type="match status" value="1"/>
</dbReference>
<dbReference type="SUPFAM" id="SSF48576">
    <property type="entry name" value="Terpenoid synthases"/>
    <property type="match status" value="1"/>
</dbReference>
<evidence type="ECO:0000256" key="5">
    <source>
        <dbReference type="ARBA" id="ARBA00022842"/>
    </source>
</evidence>
<sequence>MIPPKESGLSTATTSNKTATSAENHAENSDAANNGAESASRPTRRKTSHLKDVPPTLELRESLRSRCAEVANRIDRSVPLTKDQMEQIARRFLEEADLPEGYLGWMMVMISSEFWKDQLASVPPERRLFLLPHCLKHAEGCPAEYDQFGMNCKECGACSIADFRSIAEEMGYRVLVAEGSPVVLKIIIGGYVDAVVGVACLNVLEKAIDKVLLAGIPCMAVPLLSSDCRNTKVDESWVEQMIRTPYVPATQQTKSYVHLMRAASELFSPDAMNDLAPRVRDQSPLGTNAVTPDSIAKLDTIAATEHIAYDFLARGGKHSRPFITLAAYDAMIGGDCTSEKGAEAVDALPVTVRRAAMSIETFHKASLVHDDIEDDDAFRYGQPAVHQRFGLPTAINVGDYLIGLGYRLLSRRDADDSISTEARVDVLDALATAHTRLAEGQGAELLWRDSKSRQLSPLDALKVYALKTSPAFEAALYSGIRLAGDAEAYRKPIRDFSRNLGVAFQILNDIGDWTGDENNKLAAGGDLFGGRPTILWALALESLQGDERELLINLVENPDAYSDSERLAIATRLYHSAGVFDTAMQLVDKHQARAEMIADELEPESLRRLLYFLVDTVLERPEVPTPNVVALSSLPVNSLPVV</sequence>
<organism evidence="7 8">
    <name type="scientific">Novipirellula caenicola</name>
    <dbReference type="NCBI Taxonomy" id="1536901"/>
    <lineage>
        <taxon>Bacteria</taxon>
        <taxon>Pseudomonadati</taxon>
        <taxon>Planctomycetota</taxon>
        <taxon>Planctomycetia</taxon>
        <taxon>Pirellulales</taxon>
        <taxon>Pirellulaceae</taxon>
        <taxon>Novipirellula</taxon>
    </lineage>
</organism>
<evidence type="ECO:0000256" key="1">
    <source>
        <dbReference type="ARBA" id="ARBA00001946"/>
    </source>
</evidence>
<comment type="similarity">
    <text evidence="2">Belongs to the FPP/GGPP synthase family.</text>
</comment>
<evidence type="ECO:0000256" key="2">
    <source>
        <dbReference type="ARBA" id="ARBA00006706"/>
    </source>
</evidence>
<accession>A0ABP9VU80</accession>
<feature type="compositionally biased region" description="Polar residues" evidence="6">
    <location>
        <begin position="30"/>
        <end position="41"/>
    </location>
</feature>
<proteinExistence type="inferred from homology"/>
<name>A0ABP9VU80_9BACT</name>
<keyword evidence="5" id="KW-0460">Magnesium</keyword>
<dbReference type="PANTHER" id="PTHR12001:SF69">
    <property type="entry name" value="ALL TRANS-POLYPRENYL-DIPHOSPHATE SYNTHASE PDSS1"/>
    <property type="match status" value="1"/>
</dbReference>
<evidence type="ECO:0000313" key="8">
    <source>
        <dbReference type="Proteomes" id="UP001416858"/>
    </source>
</evidence>
<evidence type="ECO:0000313" key="7">
    <source>
        <dbReference type="EMBL" id="GAA5508680.1"/>
    </source>
</evidence>
<evidence type="ECO:0000256" key="4">
    <source>
        <dbReference type="ARBA" id="ARBA00022723"/>
    </source>
</evidence>